<evidence type="ECO:0000313" key="5">
    <source>
        <dbReference type="EMBL" id="MDY5145790.1"/>
    </source>
</evidence>
<evidence type="ECO:0000256" key="1">
    <source>
        <dbReference type="SAM" id="MobiDB-lite"/>
    </source>
</evidence>
<dbReference type="GeneID" id="92813505"/>
<keyword evidence="6" id="KW-1185">Reference proteome</keyword>
<dbReference type="Gene3D" id="2.60.40.3930">
    <property type="match status" value="2"/>
</dbReference>
<evidence type="ECO:0000259" key="3">
    <source>
        <dbReference type="Pfam" id="PF18202"/>
    </source>
</evidence>
<gene>
    <name evidence="4" type="ORF">R6G74_06405</name>
    <name evidence="5" type="ORF">R6P33_01965</name>
</gene>
<keyword evidence="2" id="KW-0812">Transmembrane</keyword>
<dbReference type="NCBIfam" id="NF033903">
    <property type="entry name" value="VaFE_rpt"/>
    <property type="match status" value="2"/>
</dbReference>
<dbReference type="EMBL" id="JAWNFY010000004">
    <property type="protein sequence ID" value="MDY5145790.1"/>
    <property type="molecule type" value="Genomic_DNA"/>
</dbReference>
<dbReference type="RefSeq" id="WP_244899285.1">
    <property type="nucleotide sequence ID" value="NZ_CAUPFC010000022.1"/>
</dbReference>
<feature type="compositionally biased region" description="Pro residues" evidence="1">
    <location>
        <begin position="1025"/>
        <end position="1060"/>
    </location>
</feature>
<feature type="region of interest" description="Disordered" evidence="1">
    <location>
        <begin position="803"/>
        <end position="824"/>
    </location>
</feature>
<dbReference type="Proteomes" id="UP001284901">
    <property type="component" value="Unassembled WGS sequence"/>
</dbReference>
<evidence type="ECO:0000313" key="7">
    <source>
        <dbReference type="Proteomes" id="UP001288320"/>
    </source>
</evidence>
<evidence type="ECO:0000313" key="6">
    <source>
        <dbReference type="Proteomes" id="UP001284901"/>
    </source>
</evidence>
<dbReference type="InterPro" id="IPR041100">
    <property type="entry name" value="TQ"/>
</dbReference>
<name>A0AAW9HCZ4_9ACTO</name>
<dbReference type="Pfam" id="PF18202">
    <property type="entry name" value="TQ"/>
    <property type="match status" value="2"/>
</dbReference>
<keyword evidence="2" id="KW-0472">Membrane</keyword>
<feature type="compositionally biased region" description="Basic and acidic residues" evidence="1">
    <location>
        <begin position="1012"/>
        <end position="1024"/>
    </location>
</feature>
<dbReference type="AlphaFoldDB" id="A0AAW9HCZ4"/>
<feature type="region of interest" description="Disordered" evidence="1">
    <location>
        <begin position="1012"/>
        <end position="1063"/>
    </location>
</feature>
<evidence type="ECO:0000256" key="2">
    <source>
        <dbReference type="SAM" id="Phobius"/>
    </source>
</evidence>
<feature type="domain" description="T-Q ester bond containing" evidence="3">
    <location>
        <begin position="904"/>
        <end position="1021"/>
    </location>
</feature>
<feature type="transmembrane region" description="Helical" evidence="2">
    <location>
        <begin position="1069"/>
        <end position="1088"/>
    </location>
</feature>
<keyword evidence="2" id="KW-1133">Transmembrane helix</keyword>
<protein>
    <submittedName>
        <fullName evidence="4">VaFE repeat-containing surface-anchored protein</fullName>
    </submittedName>
</protein>
<reference evidence="4 6" key="1">
    <citation type="submission" date="2023-10" db="EMBL/GenBank/DDBJ databases">
        <title>Whole Genome based description of the genera Actinobaculum and Actinotignum reveals a complex phylogenetic relationship within the species included in the genus Actinotignum.</title>
        <authorList>
            <person name="Jensen C.S."/>
            <person name="Dargis R."/>
            <person name="Kemp M."/>
            <person name="Christensen J.J."/>
        </authorList>
    </citation>
    <scope>NUCLEOTIDE SEQUENCE</scope>
    <source>
        <strain evidence="5 6">SLA_B089</strain>
        <strain evidence="4">SLA_B245</strain>
    </source>
</reference>
<accession>A0AAW9HCZ4</accession>
<proteinExistence type="predicted"/>
<dbReference type="Proteomes" id="UP001288320">
    <property type="component" value="Unassembled WGS sequence"/>
</dbReference>
<organism evidence="4 7">
    <name type="scientific">Actinotignum timonense</name>
    <dbReference type="NCBI Taxonomy" id="1870995"/>
    <lineage>
        <taxon>Bacteria</taxon>
        <taxon>Bacillati</taxon>
        <taxon>Actinomycetota</taxon>
        <taxon>Actinomycetes</taxon>
        <taxon>Actinomycetales</taxon>
        <taxon>Actinomycetaceae</taxon>
        <taxon>Actinotignum</taxon>
    </lineage>
</organism>
<feature type="compositionally biased region" description="Polar residues" evidence="1">
    <location>
        <begin position="808"/>
        <end position="820"/>
    </location>
</feature>
<dbReference type="EMBL" id="JAWNFV010000012">
    <property type="protein sequence ID" value="MDY5140940.1"/>
    <property type="molecule type" value="Genomic_DNA"/>
</dbReference>
<feature type="region of interest" description="Disordered" evidence="1">
    <location>
        <begin position="879"/>
        <end position="913"/>
    </location>
</feature>
<evidence type="ECO:0000313" key="4">
    <source>
        <dbReference type="EMBL" id="MDY5140940.1"/>
    </source>
</evidence>
<sequence>MKGLVSTMAITTGPKSTPHVIRVFLAFLMVFALAGAGLFGGAGARADWDHSVGRGIEIKGVNIVGHLRLGPHYAETQSINGVAVEGYPIWCIQAKYADPGPGEMVDITTLTESRALGPGELQLSTPQMAWLLNRYEGNTTDDLNLAALSYLIHVNFEKEYPGRPGRAQETVNELVQAVRTQRPDIEERAQSYVREARASAAVGYVSGIVEGEGERSGAIRGIGVHPDDSEAWLPGIPVVITLTGPAVFDASGSTTWSGVTDSKPLELAWSATGNGQVSYTAVFDTPVRTTLTIFGADGTVQDTITYGHRPVSDPLTRKVPGRTWEVIYDFQPLGTSKVSTRPINTDGVIRDTLTTAVKEDYGDGKWSQVKGENVPVTYRATAYWAGRTSPQRSDIVPEGAEVLGSVTVQANGPGQTLTAELSTPKRGFVTWVWEVRKNEQGENSRYIHADWADHYGLPEETSREEFPFRPLGVSHVADAKVVDTGTVLSDTFVARADENFRDGEWSRRPGTNGSFEDGPFIPVTYRATAWYVSPTAVPEPGVVPASSEKIGSVTVVAEGPGPIRAELSEPVSKPGMYTWVWEVLAEDQPAEFLPWIEAGWSDTFGLADETTSVRYPGKIDSALSIRQTKSGTYLVDDVWVSGLPANHPDFTGGAGFGADTQTLTHTLLFFPEGQAVTDENRAAARQIGQPVVLPARNGFYPSVGDPSWIMEQDEAGENLPGTYVVVSDFAGDDRAAPLATSVTDVTEQFTVTREPSLHTTMHHEDTHIAPNTGTVTLVDTVSYQHLIPGKEYEVHGALLDPASGQPLRDTSGSELTSTSRFVPEHPNGSVEVVFEVDAATLAGTKVVATETLRQDGRDIAVHADLKDTNQTVTFTRLATRARDGAPSAADHASGKDGSAGIDGTEGTNGAGGDQILSATADAVITDEVCELSGALIPGETYRIETAAMFPDGTPVLGKDGTPVRKVSDFVPGSPSECARIKLDFDASALAGREVVLFEWVYLGDRLISEHTDPLDSEQTVRFEEPPVPPTTPPATPPATPPTTPPATPPATPPVTPPAPPELQRTGAALAGWLLAGLTALAGGLTLRYRANSRSSATR</sequence>
<comment type="caution">
    <text evidence="4">The sequence shown here is derived from an EMBL/GenBank/DDBJ whole genome shotgun (WGS) entry which is preliminary data.</text>
</comment>
<feature type="domain" description="T-Q ester bond containing" evidence="3">
    <location>
        <begin position="755"/>
        <end position="873"/>
    </location>
</feature>